<dbReference type="STRING" id="1344003.SAMN05445060_1070"/>
<feature type="domain" description="Putative zinc-finger" evidence="4">
    <location>
        <begin position="88"/>
        <end position="117"/>
    </location>
</feature>
<dbReference type="Pfam" id="PF13490">
    <property type="entry name" value="zf-HC2"/>
    <property type="match status" value="1"/>
</dbReference>
<dbReference type="GO" id="GO:0008270">
    <property type="term" value="F:zinc ion binding"/>
    <property type="evidence" value="ECO:0007669"/>
    <property type="project" value="UniProtKB-KW"/>
</dbReference>
<dbReference type="InterPro" id="IPR041916">
    <property type="entry name" value="Anti_sigma_zinc_sf"/>
</dbReference>
<name>A0A1N7E0H5_9NOCA</name>
<dbReference type="EMBL" id="FTNT01000002">
    <property type="protein sequence ID" value="SIR81617.1"/>
    <property type="molecule type" value="Genomic_DNA"/>
</dbReference>
<keyword evidence="5" id="KW-0479">Metal-binding</keyword>
<dbReference type="InterPro" id="IPR027383">
    <property type="entry name" value="Znf_put"/>
</dbReference>
<evidence type="ECO:0000256" key="3">
    <source>
        <dbReference type="SAM" id="MobiDB-lite"/>
    </source>
</evidence>
<keyword evidence="2" id="KW-0804">Transcription</keyword>
<keyword evidence="6" id="KW-1185">Reference proteome</keyword>
<evidence type="ECO:0000256" key="1">
    <source>
        <dbReference type="ARBA" id="ARBA00023015"/>
    </source>
</evidence>
<dbReference type="Proteomes" id="UP000186218">
    <property type="component" value="Unassembled WGS sequence"/>
</dbReference>
<keyword evidence="5" id="KW-0862">Zinc</keyword>
<evidence type="ECO:0000313" key="6">
    <source>
        <dbReference type="Proteomes" id="UP000186218"/>
    </source>
</evidence>
<proteinExistence type="predicted"/>
<reference evidence="5 6" key="1">
    <citation type="submission" date="2017-01" db="EMBL/GenBank/DDBJ databases">
        <authorList>
            <person name="Mah S.A."/>
            <person name="Swanson W.J."/>
            <person name="Moy G.W."/>
            <person name="Vacquier V.D."/>
        </authorList>
    </citation>
    <scope>NUCLEOTIDE SEQUENCE [LARGE SCALE GENOMIC DNA]</scope>
    <source>
        <strain evidence="5 6">CPCC 203464</strain>
    </source>
</reference>
<keyword evidence="5" id="KW-0863">Zinc-finger</keyword>
<feature type="compositionally biased region" description="Basic and acidic residues" evidence="3">
    <location>
        <begin position="34"/>
        <end position="51"/>
    </location>
</feature>
<keyword evidence="1" id="KW-0805">Transcription regulation</keyword>
<evidence type="ECO:0000313" key="5">
    <source>
        <dbReference type="EMBL" id="SIR81617.1"/>
    </source>
</evidence>
<feature type="region of interest" description="Disordered" evidence="3">
    <location>
        <begin position="1"/>
        <end position="75"/>
    </location>
</feature>
<dbReference type="AlphaFoldDB" id="A0A1N7E0H5"/>
<feature type="region of interest" description="Disordered" evidence="3">
    <location>
        <begin position="156"/>
        <end position="180"/>
    </location>
</feature>
<gene>
    <name evidence="5" type="ORF">SAMN05445060_1070</name>
</gene>
<evidence type="ECO:0000259" key="4">
    <source>
        <dbReference type="Pfam" id="PF13490"/>
    </source>
</evidence>
<dbReference type="Gene3D" id="1.10.10.1320">
    <property type="entry name" value="Anti-sigma factor, zinc-finger domain"/>
    <property type="match status" value="1"/>
</dbReference>
<sequence length="180" mass="19464">MTRRELGPLGVRQTGSDDRRDEVNAVARQPTSDADDRSDRGDAGSTDDLRGRWSLQPAGSSITPNRGYRAPGTVGGRGFAPTDHLSTEAVAAYVDGELKMSAYLRAARHLQACPECAAAVDDQTAARNALRQSRDIAIPIGLLGQLSQIPTREIDMRPTATPSRSPFSVPGLPVHRRRHR</sequence>
<evidence type="ECO:0000256" key="2">
    <source>
        <dbReference type="ARBA" id="ARBA00023163"/>
    </source>
</evidence>
<protein>
    <submittedName>
        <fullName evidence="5">Putative zinc-finger</fullName>
    </submittedName>
</protein>
<accession>A0A1N7E0H5</accession>
<organism evidence="5 6">
    <name type="scientific">Williamsia sterculiae</name>
    <dbReference type="NCBI Taxonomy" id="1344003"/>
    <lineage>
        <taxon>Bacteria</taxon>
        <taxon>Bacillati</taxon>
        <taxon>Actinomycetota</taxon>
        <taxon>Actinomycetes</taxon>
        <taxon>Mycobacteriales</taxon>
        <taxon>Nocardiaceae</taxon>
        <taxon>Williamsia</taxon>
    </lineage>
</organism>